<evidence type="ECO:0000256" key="2">
    <source>
        <dbReference type="SAM" id="Phobius"/>
    </source>
</evidence>
<keyword evidence="2" id="KW-1133">Transmembrane helix</keyword>
<evidence type="ECO:0000313" key="4">
    <source>
        <dbReference type="EMBL" id="PTQ99557.1"/>
    </source>
</evidence>
<evidence type="ECO:0000259" key="3">
    <source>
        <dbReference type="Pfam" id="PF01370"/>
    </source>
</evidence>
<dbReference type="PANTHER" id="PTHR11092:SF0">
    <property type="entry name" value="EPIMERASE FAMILY PROTEIN SDR39U1"/>
    <property type="match status" value="1"/>
</dbReference>
<dbReference type="InterPro" id="IPR001509">
    <property type="entry name" value="Epimerase_deHydtase"/>
</dbReference>
<evidence type="ECO:0000313" key="5">
    <source>
        <dbReference type="Proteomes" id="UP000244168"/>
    </source>
</evidence>
<comment type="similarity">
    <text evidence="1">Belongs to the NAD(P)-dependent epimerase/dehydratase family. SDR39U1 subfamily.</text>
</comment>
<gene>
    <name evidence="4" type="ORF">C8P68_102382</name>
</gene>
<dbReference type="PANTHER" id="PTHR11092">
    <property type="entry name" value="SUGAR NUCLEOTIDE EPIMERASE RELATED"/>
    <property type="match status" value="1"/>
</dbReference>
<feature type="transmembrane region" description="Helical" evidence="2">
    <location>
        <begin position="404"/>
        <end position="422"/>
    </location>
</feature>
<evidence type="ECO:0000256" key="1">
    <source>
        <dbReference type="ARBA" id="ARBA00009353"/>
    </source>
</evidence>
<dbReference type="InterPro" id="IPR036291">
    <property type="entry name" value="NAD(P)-bd_dom_sf"/>
</dbReference>
<feature type="transmembrane region" description="Helical" evidence="2">
    <location>
        <begin position="341"/>
        <end position="367"/>
    </location>
</feature>
<keyword evidence="2" id="KW-0812">Transmembrane</keyword>
<accession>A0A2T5JCQ4</accession>
<comment type="caution">
    <text evidence="4">The sequence shown here is derived from an EMBL/GenBank/DDBJ whole genome shotgun (WGS) entry which is preliminary data.</text>
</comment>
<keyword evidence="2" id="KW-0472">Membrane</keyword>
<dbReference type="InterPro" id="IPR010099">
    <property type="entry name" value="SDR39U1"/>
</dbReference>
<dbReference type="AlphaFoldDB" id="A0A2T5JCQ4"/>
<sequence length="630" mass="70545">MKYNNIILAGGSGFLGKAIAAHFKDMAKEIIILSRRPAAAQANIKTQVWDARTEGDWTNALHGADLLVNLCGKNVNCRYTEKNKAGIFASRLEPTDLLNRVLSRMQNPPPIFINITSATIYRHAADRPQDEATGEIGDGFSVAVCKAWEKTFFMHPIHGVRKAALRMGIVLGRTDSAFPRLRNLVKCGLGGHQGNGRQMVSWIHEQDAAQIVEYVADHAEIDGVLNCTAPNPVDNKTLMQTIRKACGVAVGLRCPAWLLELGGGIYRHRNRTRIEKPMGCAGAITGDRLPVQISAAERGGGSMYGENLNHHHIMKKLIIALVAALAFAFALYFLFDLKSFSGLFAIMSVAFLLGVPFGIGLITIYLVPIDKIHSRTYCFFFAWVPILLFLALTLVLSVEGWACWLMILPVFLLLSSLGGLTARHFRLKKYQNGNTYVSVLLLLPLAMAPVEHMIGAIPGRYEAYTYIDIHAPDKATIWNNVTRVRAIDKKQDKAWLTRTLGFPRPIRAELNYCGVGGYRKAIFDKGLVFHEQVFHYEDERRMDFSIKAHPYEIPSTTMDEHVVIGGNYFDVLNGTYVLQPLGNHNYRLHLYSHFKLTTTFNFYASWWAGLIMKDIQNNILQVIKQRSEQP</sequence>
<dbReference type="Pfam" id="PF01370">
    <property type="entry name" value="Epimerase"/>
    <property type="match status" value="1"/>
</dbReference>
<dbReference type="SUPFAM" id="SSF51735">
    <property type="entry name" value="NAD(P)-binding Rossmann-fold domains"/>
    <property type="match status" value="1"/>
</dbReference>
<dbReference type="NCBIfam" id="TIGR01777">
    <property type="entry name" value="yfcH"/>
    <property type="match status" value="1"/>
</dbReference>
<reference evidence="4 5" key="1">
    <citation type="submission" date="2018-04" db="EMBL/GenBank/DDBJ databases">
        <title>Genomic Encyclopedia of Archaeal and Bacterial Type Strains, Phase II (KMG-II): from individual species to whole genera.</title>
        <authorList>
            <person name="Goeker M."/>
        </authorList>
    </citation>
    <scope>NUCLEOTIDE SEQUENCE [LARGE SCALE GENOMIC DNA]</scope>
    <source>
        <strain evidence="4 5">DSM 26809</strain>
    </source>
</reference>
<dbReference type="RefSeq" id="WP_425438122.1">
    <property type="nucleotide sequence ID" value="NZ_CP160205.1"/>
</dbReference>
<feature type="transmembrane region" description="Helical" evidence="2">
    <location>
        <begin position="379"/>
        <end position="398"/>
    </location>
</feature>
<dbReference type="Gene3D" id="3.40.50.720">
    <property type="entry name" value="NAD(P)-binding Rossmann-like Domain"/>
    <property type="match status" value="1"/>
</dbReference>
<feature type="domain" description="NAD-dependent epimerase/dehydratase" evidence="3">
    <location>
        <begin position="6"/>
        <end position="219"/>
    </location>
</feature>
<organism evidence="4 5">
    <name type="scientific">Mucilaginibacter yixingensis</name>
    <dbReference type="NCBI Taxonomy" id="1295612"/>
    <lineage>
        <taxon>Bacteria</taxon>
        <taxon>Pseudomonadati</taxon>
        <taxon>Bacteroidota</taxon>
        <taxon>Sphingobacteriia</taxon>
        <taxon>Sphingobacteriales</taxon>
        <taxon>Sphingobacteriaceae</taxon>
        <taxon>Mucilaginibacter</taxon>
    </lineage>
</organism>
<keyword evidence="5" id="KW-1185">Reference proteome</keyword>
<dbReference type="Proteomes" id="UP000244168">
    <property type="component" value="Unassembled WGS sequence"/>
</dbReference>
<name>A0A2T5JCQ4_9SPHI</name>
<feature type="transmembrane region" description="Helical" evidence="2">
    <location>
        <begin position="317"/>
        <end position="335"/>
    </location>
</feature>
<dbReference type="EMBL" id="QAOQ01000002">
    <property type="protein sequence ID" value="PTQ99557.1"/>
    <property type="molecule type" value="Genomic_DNA"/>
</dbReference>
<protein>
    <submittedName>
        <fullName evidence="4">Uncharacterized protein (TIGR01777 family)</fullName>
    </submittedName>
</protein>
<proteinExistence type="inferred from homology"/>